<keyword evidence="1" id="KW-0472">Membrane</keyword>
<reference evidence="2" key="1">
    <citation type="submission" date="2021-03" db="EMBL/GenBank/DDBJ databases">
        <authorList>
            <person name="Bekaert M."/>
        </authorList>
    </citation>
    <scope>NUCLEOTIDE SEQUENCE</scope>
</reference>
<dbReference type="EMBL" id="CAJPWZ010003321">
    <property type="protein sequence ID" value="CAG2257120.1"/>
    <property type="molecule type" value="Genomic_DNA"/>
</dbReference>
<comment type="caution">
    <text evidence="2">The sequence shown here is derived from an EMBL/GenBank/DDBJ whole genome shotgun (WGS) entry which is preliminary data.</text>
</comment>
<dbReference type="PANTHER" id="PTHR33802">
    <property type="entry name" value="SI:CH211-161H7.5-RELATED"/>
    <property type="match status" value="1"/>
</dbReference>
<dbReference type="Gene3D" id="1.20.1260.100">
    <property type="entry name" value="TspO/MBR protein"/>
    <property type="match status" value="1"/>
</dbReference>
<evidence type="ECO:0000313" key="2">
    <source>
        <dbReference type="EMBL" id="CAG2257120.1"/>
    </source>
</evidence>
<accession>A0A8S3VK83</accession>
<evidence type="ECO:0000313" key="3">
    <source>
        <dbReference type="Proteomes" id="UP000683360"/>
    </source>
</evidence>
<dbReference type="Proteomes" id="UP000683360">
    <property type="component" value="Unassembled WGS sequence"/>
</dbReference>
<name>A0A8S3VK83_MYTED</name>
<proteinExistence type="predicted"/>
<keyword evidence="3" id="KW-1185">Reference proteome</keyword>
<feature type="transmembrane region" description="Helical" evidence="1">
    <location>
        <begin position="29"/>
        <end position="48"/>
    </location>
</feature>
<gene>
    <name evidence="2" type="ORF">MEDL_68449</name>
</gene>
<dbReference type="PANTHER" id="PTHR33802:SF1">
    <property type="entry name" value="XK-RELATED PROTEIN"/>
    <property type="match status" value="1"/>
</dbReference>
<organism evidence="2 3">
    <name type="scientific">Mytilus edulis</name>
    <name type="common">Blue mussel</name>
    <dbReference type="NCBI Taxonomy" id="6550"/>
    <lineage>
        <taxon>Eukaryota</taxon>
        <taxon>Metazoa</taxon>
        <taxon>Spiralia</taxon>
        <taxon>Lophotrochozoa</taxon>
        <taxon>Mollusca</taxon>
        <taxon>Bivalvia</taxon>
        <taxon>Autobranchia</taxon>
        <taxon>Pteriomorphia</taxon>
        <taxon>Mytilida</taxon>
        <taxon>Mytiloidea</taxon>
        <taxon>Mytilidae</taxon>
        <taxon>Mytilinae</taxon>
        <taxon>Mytilus</taxon>
    </lineage>
</organism>
<feature type="transmembrane region" description="Helical" evidence="1">
    <location>
        <begin position="275"/>
        <end position="296"/>
    </location>
</feature>
<dbReference type="AlphaFoldDB" id="A0A8S3VK83"/>
<evidence type="ECO:0000256" key="1">
    <source>
        <dbReference type="SAM" id="Phobius"/>
    </source>
</evidence>
<sequence>MVDYGEKILQLIIFLPFFLTTDQITAKQIFVSSVCIFILTNISLRFVARNIERGISASVAIKRTQVHTNMDRVTYVVLLVAACVMYAVATIFNSLSGGGPNAIFKSNTGDISDKYYQEVTPAGWTFSIWGVIYIWETLWLIYAIVNIFRKTESGFVFNNPELMSAPFFVIFTINMAMNLAWIFLFDRQHLEPCLAILFLMYVTLYMCLFLSYRALDQNLQSLQKQERKADIWLTRILVQNGLSLYATWCTIATNLNISMVLIYRGSLDVSVHDGGTVALSVIAAQILVFVVLDFFFWDRYTRYTLTPYCVVIVALIGSLTKNYSEGNRNTIFTIVLLSIAGAIFIIKIVLTIVRHIRNPLKGMDISETKENLKNQVV</sequence>
<keyword evidence="1" id="KW-1133">Transmembrane helix</keyword>
<dbReference type="InterPro" id="IPR038330">
    <property type="entry name" value="TspO/MBR-related_sf"/>
</dbReference>
<feature type="transmembrane region" description="Helical" evidence="1">
    <location>
        <begin position="126"/>
        <end position="145"/>
    </location>
</feature>
<feature type="transmembrane region" description="Helical" evidence="1">
    <location>
        <begin position="236"/>
        <end position="263"/>
    </location>
</feature>
<protein>
    <submittedName>
        <fullName evidence="2">Uncharacterized protein</fullName>
    </submittedName>
</protein>
<dbReference type="OrthoDB" id="5586934at2759"/>
<keyword evidence="1" id="KW-0812">Transmembrane</keyword>
<feature type="transmembrane region" description="Helical" evidence="1">
    <location>
        <begin position="331"/>
        <end position="353"/>
    </location>
</feature>
<feature type="transmembrane region" description="Helical" evidence="1">
    <location>
        <begin position="73"/>
        <end position="92"/>
    </location>
</feature>
<feature type="transmembrane region" description="Helical" evidence="1">
    <location>
        <begin position="196"/>
        <end position="215"/>
    </location>
</feature>
<feature type="transmembrane region" description="Helical" evidence="1">
    <location>
        <begin position="165"/>
        <end position="184"/>
    </location>
</feature>
<feature type="transmembrane region" description="Helical" evidence="1">
    <location>
        <begin position="303"/>
        <end position="319"/>
    </location>
</feature>